<dbReference type="HOGENOM" id="CLU_106633_0_0_10"/>
<keyword evidence="2" id="KW-1185">Reference proteome</keyword>
<organism evidence="1 2">
    <name type="scientific">Psychroflexus torquis (strain ATCC 700755 / CIP 106069 / ACAM 623)</name>
    <dbReference type="NCBI Taxonomy" id="313595"/>
    <lineage>
        <taxon>Bacteria</taxon>
        <taxon>Pseudomonadati</taxon>
        <taxon>Bacteroidota</taxon>
        <taxon>Flavobacteriia</taxon>
        <taxon>Flavobacteriales</taxon>
        <taxon>Flavobacteriaceae</taxon>
        <taxon>Psychroflexus</taxon>
    </lineage>
</organism>
<dbReference type="EMBL" id="CP003879">
    <property type="protein sequence ID" value="AFU67754.1"/>
    <property type="molecule type" value="Genomic_DNA"/>
</dbReference>
<reference evidence="1" key="1">
    <citation type="submission" date="2006-03" db="EMBL/GenBank/DDBJ databases">
        <authorList>
            <person name="Bowman J."/>
            <person name="Ferriera S."/>
            <person name="Johnson J."/>
            <person name="Kravitz S."/>
            <person name="Halpern A."/>
            <person name="Remington K."/>
            <person name="Beeson K."/>
            <person name="Tran B."/>
            <person name="Rogers Y.-H."/>
            <person name="Friedman R."/>
            <person name="Venter J.C."/>
        </authorList>
    </citation>
    <scope>NUCLEOTIDE SEQUENCE [LARGE SCALE GENOMIC DNA]</scope>
    <source>
        <strain evidence="1">ATCC 700755</strain>
    </source>
</reference>
<accession>K4IBE7</accession>
<gene>
    <name evidence="1" type="ordered locus">P700755_000750</name>
</gene>
<protein>
    <submittedName>
        <fullName evidence="1">Uncharacterized protein</fullName>
    </submittedName>
</protein>
<dbReference type="RefSeq" id="WP_015023371.1">
    <property type="nucleotide sequence ID" value="NC_018721.1"/>
</dbReference>
<dbReference type="AlphaFoldDB" id="K4IBE7"/>
<dbReference type="KEGG" id="ptq:P700755_000750"/>
<name>K4IBE7_PSYTT</name>
<dbReference type="eggNOG" id="ENOG503368B">
    <property type="taxonomic scope" value="Bacteria"/>
</dbReference>
<reference evidence="1" key="2">
    <citation type="submission" date="2012-09" db="EMBL/GenBank/DDBJ databases">
        <title>The complete sequence of Psychroflexus torquis an extreme psychrophile from sea-ice that is stimulated by light.</title>
        <authorList>
            <person name="Feng S."/>
            <person name="Powell S.M."/>
            <person name="Bowman J.P."/>
        </authorList>
    </citation>
    <scope>NUCLEOTIDE SEQUENCE [LARGE SCALE GENOMIC DNA]</scope>
    <source>
        <strain evidence="1">ATCC 700755</strain>
    </source>
</reference>
<evidence type="ECO:0000313" key="1">
    <source>
        <dbReference type="EMBL" id="AFU67754.1"/>
    </source>
</evidence>
<dbReference type="OrthoDB" id="7853506at2"/>
<sequence length="218" mass="25733">MKNWTFQIDIISKDIFFPKERLKNKIQIINILLEASRYILSNPEVKKEDAKGEIRLVIDKMSRLFFVSDKKSYSIIFPFKIYQEEDQFSLSFHNNIEIDSYLITQTKSAINCNGFEDHCVLGFADTIHDIVNDETNEDLWFFVRELMLLEDGYIRYDNDPNGFAIAKEKGVPHKHPLDHYDLFYTNAATFKIGLEKDISTEQFIDLLNRQTDCYYLKN</sequence>
<evidence type="ECO:0000313" key="2">
    <source>
        <dbReference type="Proteomes" id="UP000008514"/>
    </source>
</evidence>
<proteinExistence type="predicted"/>
<dbReference type="Proteomes" id="UP000008514">
    <property type="component" value="Chromosome"/>
</dbReference>